<proteinExistence type="predicted"/>
<evidence type="ECO:0000256" key="1">
    <source>
        <dbReference type="SAM" id="MobiDB-lite"/>
    </source>
</evidence>
<dbReference type="InterPro" id="IPR041426">
    <property type="entry name" value="Mos1_HTH"/>
</dbReference>
<feature type="compositionally biased region" description="Polar residues" evidence="1">
    <location>
        <begin position="139"/>
        <end position="158"/>
    </location>
</feature>
<evidence type="ECO:0000313" key="5">
    <source>
        <dbReference type="Proteomes" id="UP001148838"/>
    </source>
</evidence>
<gene>
    <name evidence="4" type="ORF">ANN_23496</name>
</gene>
<reference evidence="4 5" key="1">
    <citation type="journal article" date="2022" name="Allergy">
        <title>Genome assembly and annotation of Periplaneta americana reveal a comprehensive cockroach allergen profile.</title>
        <authorList>
            <person name="Wang L."/>
            <person name="Xiong Q."/>
            <person name="Saelim N."/>
            <person name="Wang L."/>
            <person name="Nong W."/>
            <person name="Wan A.T."/>
            <person name="Shi M."/>
            <person name="Liu X."/>
            <person name="Cao Q."/>
            <person name="Hui J.H.L."/>
            <person name="Sookrung N."/>
            <person name="Leung T.F."/>
            <person name="Tungtrongchitr A."/>
            <person name="Tsui S.K.W."/>
        </authorList>
    </citation>
    <scope>NUCLEOTIDE SEQUENCE [LARGE SCALE GENOMIC DNA]</scope>
    <source>
        <strain evidence="4">PWHHKU_190912</strain>
    </source>
</reference>
<keyword evidence="5" id="KW-1185">Reference proteome</keyword>
<feature type="region of interest" description="Disordered" evidence="1">
    <location>
        <begin position="199"/>
        <end position="239"/>
    </location>
</feature>
<feature type="compositionally biased region" description="Low complexity" evidence="1">
    <location>
        <begin position="200"/>
        <end position="211"/>
    </location>
</feature>
<feature type="domain" description="Transducer of regulated CREB activity middle" evidence="2">
    <location>
        <begin position="66"/>
        <end position="183"/>
    </location>
</feature>
<feature type="region of interest" description="Disordered" evidence="1">
    <location>
        <begin position="27"/>
        <end position="68"/>
    </location>
</feature>
<dbReference type="Pfam" id="PF12885">
    <property type="entry name" value="TORC_M"/>
    <property type="match status" value="1"/>
</dbReference>
<comment type="caution">
    <text evidence="4">The sequence shown here is derived from an EMBL/GenBank/DDBJ whole genome shotgun (WGS) entry which is preliminary data.</text>
</comment>
<protein>
    <recommendedName>
        <fullName evidence="6">Mos1 transposase HTH domain-containing protein</fullName>
    </recommendedName>
</protein>
<dbReference type="InterPro" id="IPR036397">
    <property type="entry name" value="RNaseH_sf"/>
</dbReference>
<evidence type="ECO:0008006" key="6">
    <source>
        <dbReference type="Google" id="ProtNLM"/>
    </source>
</evidence>
<feature type="region of interest" description="Disordered" evidence="1">
    <location>
        <begin position="103"/>
        <end position="186"/>
    </location>
</feature>
<dbReference type="EMBL" id="JAJSOF020000025">
    <property type="protein sequence ID" value="KAJ4434925.1"/>
    <property type="molecule type" value="Genomic_DNA"/>
</dbReference>
<dbReference type="InterPro" id="IPR052709">
    <property type="entry name" value="Transposase-MT_Hybrid"/>
</dbReference>
<dbReference type="PANTHER" id="PTHR46060:SF1">
    <property type="entry name" value="MARINER MOS1 TRANSPOSASE-LIKE PROTEIN"/>
    <property type="match status" value="1"/>
</dbReference>
<dbReference type="InterPro" id="IPR024784">
    <property type="entry name" value="TORC_M"/>
</dbReference>
<evidence type="ECO:0000313" key="4">
    <source>
        <dbReference type="EMBL" id="KAJ4434925.1"/>
    </source>
</evidence>
<sequence>MFVCSALSNLEDIQAGRSDSPMVYRERVRSVGVGPMRSRPNDKRIDTSPYSSGPYLSPPPDTSWRRTNSDSALHQSAMNMGNDASLHSPGSQRRVTDGQLLGIGISDTIDPNRKQLGSSPDGRPRSCCEVPRVPGINIYPSQQEPGTVQIPIGNNTGSLPDLTSFHFPSPLPTPLDQEDPSSSPYSTLVDFLVQSPQAVSPSTLSPTSLSSRQMGRFSFGGSPQDSQGPSPGHSPSTRRRQYHQNIQNLVIGGPQSPTQLSQTAHPADCEMWSVIHFLNARNIKNIKPADIHRQLCEVYGNDAISDGMVRRWVRKFNEGRVSVHDEQRTGRPSLINDDLVRAVDEKIHEDRRFRISSLSLNFPQMSRYLEEAPSRNSEQETWVGVVLLHDNARPHTARDTQNLISKFGWEQIDHPSYSPDLAPSDFHLFLHLKKFLGGQRFDGDEVKTAVREWFASQAGKFYNEGIERRSMTR</sequence>
<accession>A0ABQ8SNB7</accession>
<dbReference type="Gene3D" id="3.30.420.10">
    <property type="entry name" value="Ribonuclease H-like superfamily/Ribonuclease H"/>
    <property type="match status" value="1"/>
</dbReference>
<dbReference type="Gene3D" id="1.10.10.1450">
    <property type="match status" value="1"/>
</dbReference>
<dbReference type="Proteomes" id="UP001148838">
    <property type="component" value="Unassembled WGS sequence"/>
</dbReference>
<evidence type="ECO:0000259" key="2">
    <source>
        <dbReference type="Pfam" id="PF12885"/>
    </source>
</evidence>
<name>A0ABQ8SNB7_PERAM</name>
<evidence type="ECO:0000259" key="3">
    <source>
        <dbReference type="Pfam" id="PF17906"/>
    </source>
</evidence>
<dbReference type="Pfam" id="PF17906">
    <property type="entry name" value="HTH_48"/>
    <property type="match status" value="1"/>
</dbReference>
<organism evidence="4 5">
    <name type="scientific">Periplaneta americana</name>
    <name type="common">American cockroach</name>
    <name type="synonym">Blatta americana</name>
    <dbReference type="NCBI Taxonomy" id="6978"/>
    <lineage>
        <taxon>Eukaryota</taxon>
        <taxon>Metazoa</taxon>
        <taxon>Ecdysozoa</taxon>
        <taxon>Arthropoda</taxon>
        <taxon>Hexapoda</taxon>
        <taxon>Insecta</taxon>
        <taxon>Pterygota</taxon>
        <taxon>Neoptera</taxon>
        <taxon>Polyneoptera</taxon>
        <taxon>Dictyoptera</taxon>
        <taxon>Blattodea</taxon>
        <taxon>Blattoidea</taxon>
        <taxon>Blattidae</taxon>
        <taxon>Blattinae</taxon>
        <taxon>Periplaneta</taxon>
    </lineage>
</organism>
<dbReference type="PANTHER" id="PTHR46060">
    <property type="entry name" value="MARINER MOS1 TRANSPOSASE-LIKE PROTEIN"/>
    <property type="match status" value="1"/>
</dbReference>
<feature type="domain" description="Mos1 transposase HTH" evidence="3">
    <location>
        <begin position="288"/>
        <end position="319"/>
    </location>
</feature>
<feature type="compositionally biased region" description="Polar residues" evidence="1">
    <location>
        <begin position="221"/>
        <end position="235"/>
    </location>
</feature>